<protein>
    <submittedName>
        <fullName evidence="1">Thiol-disulfide oxidoreductase</fullName>
    </submittedName>
</protein>
<gene>
    <name evidence="1" type="ORF">DI598_00935</name>
</gene>
<reference evidence="1 2" key="1">
    <citation type="submission" date="2017-11" db="EMBL/GenBank/DDBJ databases">
        <title>Infants hospitalized years apart are colonized by the same room-sourced microbial strains.</title>
        <authorList>
            <person name="Brooks B."/>
            <person name="Olm M.R."/>
            <person name="Firek B.A."/>
            <person name="Baker R."/>
            <person name="Thomas B.C."/>
            <person name="Morowitz M.J."/>
            <person name="Banfield J.F."/>
        </authorList>
    </citation>
    <scope>NUCLEOTIDE SEQUENCE [LARGE SCALE GENOMIC DNA]</scope>
    <source>
        <strain evidence="1">S2_009_000_R2_76</strain>
    </source>
</reference>
<dbReference type="InterPro" id="IPR052927">
    <property type="entry name" value="DCC_oxidoreductase"/>
</dbReference>
<dbReference type="PANTHER" id="PTHR33639">
    <property type="entry name" value="THIOL-DISULFIDE OXIDOREDUCTASE DCC"/>
    <property type="match status" value="1"/>
</dbReference>
<comment type="caution">
    <text evidence="1">The sequence shown here is derived from an EMBL/GenBank/DDBJ whole genome shotgun (WGS) entry which is preliminary data.</text>
</comment>
<dbReference type="AlphaFoldDB" id="A0A2W5FDC1"/>
<name>A0A2W5FDC1_9SPHI</name>
<dbReference type="EMBL" id="QFOI01000007">
    <property type="protein sequence ID" value="PZP52304.1"/>
    <property type="molecule type" value="Genomic_DNA"/>
</dbReference>
<evidence type="ECO:0000313" key="1">
    <source>
        <dbReference type="EMBL" id="PZP52304.1"/>
    </source>
</evidence>
<dbReference type="Proteomes" id="UP000249645">
    <property type="component" value="Unassembled WGS sequence"/>
</dbReference>
<sequence length="135" mass="15734">MHSEDNYNIVLFDGICNLCNGAVQFILKRDKHKKFHFASLQSDTGSRMLSSFGLTDYNLQSIALISNNRIYTKSDAALLIAKDLGGIYIIISSLRVLPRFLRDKVYDFIAKNRYKWFGKREECWMPTQELKNRFL</sequence>
<organism evidence="1 2">
    <name type="scientific">Pseudopedobacter saltans</name>
    <dbReference type="NCBI Taxonomy" id="151895"/>
    <lineage>
        <taxon>Bacteria</taxon>
        <taxon>Pseudomonadati</taxon>
        <taxon>Bacteroidota</taxon>
        <taxon>Sphingobacteriia</taxon>
        <taxon>Sphingobacteriales</taxon>
        <taxon>Sphingobacteriaceae</taxon>
        <taxon>Pseudopedobacter</taxon>
    </lineage>
</organism>
<dbReference type="PANTHER" id="PTHR33639:SF2">
    <property type="entry name" value="DUF393 DOMAIN-CONTAINING PROTEIN"/>
    <property type="match status" value="1"/>
</dbReference>
<dbReference type="Pfam" id="PF04134">
    <property type="entry name" value="DCC1-like"/>
    <property type="match status" value="1"/>
</dbReference>
<evidence type="ECO:0000313" key="2">
    <source>
        <dbReference type="Proteomes" id="UP000249645"/>
    </source>
</evidence>
<dbReference type="InterPro" id="IPR007263">
    <property type="entry name" value="DCC1-like"/>
</dbReference>
<accession>A0A2W5FDC1</accession>
<proteinExistence type="predicted"/>
<dbReference type="GO" id="GO:0015035">
    <property type="term" value="F:protein-disulfide reductase activity"/>
    <property type="evidence" value="ECO:0007669"/>
    <property type="project" value="InterPro"/>
</dbReference>